<reference evidence="7" key="1">
    <citation type="journal article" date="2019" name="Int. J. Syst. Evol. Microbiol.">
        <title>The Global Catalogue of Microorganisms (GCM) 10K type strain sequencing project: providing services to taxonomists for standard genome sequencing and annotation.</title>
        <authorList>
            <consortium name="The Broad Institute Genomics Platform"/>
            <consortium name="The Broad Institute Genome Sequencing Center for Infectious Disease"/>
            <person name="Wu L."/>
            <person name="Ma J."/>
        </authorList>
    </citation>
    <scope>NUCLEOTIDE SEQUENCE [LARGE SCALE GENOMIC DNA]</scope>
    <source>
        <strain evidence="7">KCTC 52239</strain>
    </source>
</reference>
<protein>
    <submittedName>
        <fullName evidence="6">FAD-dependent oxidoreductase</fullName>
    </submittedName>
</protein>
<keyword evidence="7" id="KW-1185">Reference proteome</keyword>
<accession>A0ABV7IF46</accession>
<evidence type="ECO:0000256" key="5">
    <source>
        <dbReference type="ARBA" id="ARBA00023014"/>
    </source>
</evidence>
<evidence type="ECO:0000256" key="2">
    <source>
        <dbReference type="ARBA" id="ARBA00022723"/>
    </source>
</evidence>
<organism evidence="6 7">
    <name type="scientific">Paracoccus fontiphilus</name>
    <dbReference type="NCBI Taxonomy" id="1815556"/>
    <lineage>
        <taxon>Bacteria</taxon>
        <taxon>Pseudomonadati</taxon>
        <taxon>Pseudomonadota</taxon>
        <taxon>Alphaproteobacteria</taxon>
        <taxon>Rhodobacterales</taxon>
        <taxon>Paracoccaceae</taxon>
        <taxon>Paracoccus</taxon>
    </lineage>
</organism>
<keyword evidence="3" id="KW-0560">Oxidoreductase</keyword>
<keyword evidence="1" id="KW-0004">4Fe-4S</keyword>
<proteinExistence type="predicted"/>
<dbReference type="SUPFAM" id="SSF51905">
    <property type="entry name" value="FAD/NAD(P)-binding domain"/>
    <property type="match status" value="1"/>
</dbReference>
<keyword evidence="4" id="KW-0408">Iron</keyword>
<evidence type="ECO:0000313" key="7">
    <source>
        <dbReference type="Proteomes" id="UP001595557"/>
    </source>
</evidence>
<dbReference type="Pfam" id="PF12831">
    <property type="entry name" value="FAD_oxidored"/>
    <property type="match status" value="1"/>
</dbReference>
<keyword evidence="2" id="KW-0479">Metal-binding</keyword>
<dbReference type="EMBL" id="JBHRTE010000059">
    <property type="protein sequence ID" value="MFC3169212.1"/>
    <property type="molecule type" value="Genomic_DNA"/>
</dbReference>
<comment type="caution">
    <text evidence="6">The sequence shown here is derived from an EMBL/GenBank/DDBJ whole genome shotgun (WGS) entry which is preliminary data.</text>
</comment>
<dbReference type="PANTHER" id="PTHR43498:SF1">
    <property type="entry name" value="COB--COM HETERODISULFIDE REDUCTASE IRON-SULFUR SUBUNIT A"/>
    <property type="match status" value="1"/>
</dbReference>
<evidence type="ECO:0000313" key="6">
    <source>
        <dbReference type="EMBL" id="MFC3169212.1"/>
    </source>
</evidence>
<evidence type="ECO:0000256" key="3">
    <source>
        <dbReference type="ARBA" id="ARBA00023002"/>
    </source>
</evidence>
<evidence type="ECO:0000256" key="4">
    <source>
        <dbReference type="ARBA" id="ARBA00023004"/>
    </source>
</evidence>
<sequence>MQVDVFVHGATPCGIMAAIVAARAGLTVVIQAPENGIGGMLTGGLGIGDAPLDFQNWRGVTQEFTNAIIALTGYTAGATNAWHFLPSQALAVLTGMIAAEPNIILRLRESIDRVDRNEVKQQNGQIASSTDARATQISAIHTVPCTWLSGAPAAGDTYEAKVYLDASYNGGLMLHAKVPHRVGREGADEFGEWPYAGVLVGHEHNFTSTVDLVDDRGNLLGYGGWQPLEAFGQADRRFMALGYRNCITNIAGANNLGFPPPPGYDPDDFTDEVQIGNAVHPGGGLSILTRSYAFNPLRRSALYDPVKAQVALADTWDDMTERERQEGWFRYASTEAQLGQFPDKFMTNGSDIRGSVAWEFTLTASDRRRHEIREQTAYRELGRLHTFQNDARVDPAVRARFAGWGLCADEWQTDHILLPGWPSEVYERHGRRLIGQETVTYRHVAYRTNWPDQIAVGAYFMDSKAKSIWALPYGGNEIEGSYEVQNFVDADGDTVGSSNYNTFGIPMRAVLPPVGTCDNLAVCWNVSASELAFSAIRLEPFLCAVGEAVGHMAVESVATGVPMARLKYEPVKARLQAAGLMIQRYATVTP</sequence>
<dbReference type="RefSeq" id="WP_278250388.1">
    <property type="nucleotide sequence ID" value="NZ_JAFNAW010000001.1"/>
</dbReference>
<evidence type="ECO:0000256" key="1">
    <source>
        <dbReference type="ARBA" id="ARBA00022485"/>
    </source>
</evidence>
<gene>
    <name evidence="6" type="ORF">ACFOD7_14260</name>
</gene>
<name>A0ABV7IF46_9RHOB</name>
<dbReference type="Proteomes" id="UP001595557">
    <property type="component" value="Unassembled WGS sequence"/>
</dbReference>
<dbReference type="PANTHER" id="PTHR43498">
    <property type="entry name" value="FERREDOXIN:COB-COM HETERODISULFIDE REDUCTASE SUBUNIT A"/>
    <property type="match status" value="1"/>
</dbReference>
<keyword evidence="5" id="KW-0411">Iron-sulfur</keyword>
<dbReference type="InterPro" id="IPR039650">
    <property type="entry name" value="HdrA-like"/>
</dbReference>
<dbReference type="InterPro" id="IPR036188">
    <property type="entry name" value="FAD/NAD-bd_sf"/>
</dbReference>